<name>A0A0P1EAN5_9RHOB</name>
<sequence>MSPIDTPNEKRDESGRFVKGHKPPRSPGRPPGPNGLKARAAKLASEELERLVGQAISTIETGLESGDTRIAAWLIDRVRGDKKLGFMEVELPQNPTDPKDLVSLGEQVLSAVGRGEIPLGDAHSFVDLITKVGGMRGTLELEELRRDLDTFIRNGTASVSDRTPERRMKELGFAWGTALAK</sequence>
<evidence type="ECO:0000313" key="2">
    <source>
        <dbReference type="EMBL" id="CUH46447.1"/>
    </source>
</evidence>
<dbReference type="AlphaFoldDB" id="A0A0P1EAN5"/>
<evidence type="ECO:0008006" key="4">
    <source>
        <dbReference type="Google" id="ProtNLM"/>
    </source>
</evidence>
<feature type="region of interest" description="Disordered" evidence="1">
    <location>
        <begin position="1"/>
        <end position="41"/>
    </location>
</feature>
<evidence type="ECO:0000256" key="1">
    <source>
        <dbReference type="SAM" id="MobiDB-lite"/>
    </source>
</evidence>
<dbReference type="GeneID" id="55491910"/>
<proteinExistence type="predicted"/>
<protein>
    <recommendedName>
        <fullName evidence="4">DUF5681 domain-containing protein</fullName>
    </recommendedName>
</protein>
<dbReference type="EMBL" id="CYPU01000011">
    <property type="protein sequence ID" value="CUH46447.1"/>
    <property type="molecule type" value="Genomic_DNA"/>
</dbReference>
<gene>
    <name evidence="2" type="ORF">RUA4292_00613</name>
</gene>
<organism evidence="2 3">
    <name type="scientific">Ruegeria atlantica</name>
    <dbReference type="NCBI Taxonomy" id="81569"/>
    <lineage>
        <taxon>Bacteria</taxon>
        <taxon>Pseudomonadati</taxon>
        <taxon>Pseudomonadota</taxon>
        <taxon>Alphaproteobacteria</taxon>
        <taxon>Rhodobacterales</taxon>
        <taxon>Roseobacteraceae</taxon>
        <taxon>Ruegeria</taxon>
    </lineage>
</organism>
<reference evidence="2 3" key="1">
    <citation type="submission" date="2015-09" db="EMBL/GenBank/DDBJ databases">
        <authorList>
            <consortium name="Swine Surveillance"/>
        </authorList>
    </citation>
    <scope>NUCLEOTIDE SEQUENCE [LARGE SCALE GENOMIC DNA]</scope>
    <source>
        <strain evidence="2 3">CECT 4292</strain>
    </source>
</reference>
<accession>A0A0P1EAN5</accession>
<dbReference type="Proteomes" id="UP000050783">
    <property type="component" value="Unassembled WGS sequence"/>
</dbReference>
<dbReference type="RefSeq" id="WP_145974842.1">
    <property type="nucleotide sequence ID" value="NZ_CYPU01000011.1"/>
</dbReference>
<feature type="compositionally biased region" description="Basic and acidic residues" evidence="1">
    <location>
        <begin position="7"/>
        <end position="16"/>
    </location>
</feature>
<evidence type="ECO:0000313" key="3">
    <source>
        <dbReference type="Proteomes" id="UP000050783"/>
    </source>
</evidence>